<protein>
    <submittedName>
        <fullName evidence="1">Uncharacterized protein</fullName>
    </submittedName>
</protein>
<organism evidence="1 2">
    <name type="scientific">Fraxinus pennsylvanica</name>
    <dbReference type="NCBI Taxonomy" id="56036"/>
    <lineage>
        <taxon>Eukaryota</taxon>
        <taxon>Viridiplantae</taxon>
        <taxon>Streptophyta</taxon>
        <taxon>Embryophyta</taxon>
        <taxon>Tracheophyta</taxon>
        <taxon>Spermatophyta</taxon>
        <taxon>Magnoliopsida</taxon>
        <taxon>eudicotyledons</taxon>
        <taxon>Gunneridae</taxon>
        <taxon>Pentapetalae</taxon>
        <taxon>asterids</taxon>
        <taxon>lamiids</taxon>
        <taxon>Lamiales</taxon>
        <taxon>Oleaceae</taxon>
        <taxon>Oleeae</taxon>
        <taxon>Fraxinus</taxon>
    </lineage>
</organism>
<name>A0AAD1ZLV1_9LAMI</name>
<sequence>MEETKVSRCTSLLLPGNLVVPIYMVVSIEVIECLRARRAIGKVLLSVNSSSSPTTTSSSKLLLPPFDIPFKLISSIISRSEVLPSASLILSSWKVNQLDFVNKLQQERIKQ</sequence>
<gene>
    <name evidence="1" type="ORF">FPE_LOCUS17814</name>
</gene>
<accession>A0AAD1ZLV1</accession>
<evidence type="ECO:0000313" key="2">
    <source>
        <dbReference type="Proteomes" id="UP000834106"/>
    </source>
</evidence>
<reference evidence="1" key="1">
    <citation type="submission" date="2023-05" db="EMBL/GenBank/DDBJ databases">
        <authorList>
            <person name="Huff M."/>
        </authorList>
    </citation>
    <scope>NUCLEOTIDE SEQUENCE</scope>
</reference>
<keyword evidence="2" id="KW-1185">Reference proteome</keyword>
<proteinExistence type="predicted"/>
<dbReference type="Proteomes" id="UP000834106">
    <property type="component" value="Chromosome 10"/>
</dbReference>
<dbReference type="AlphaFoldDB" id="A0AAD1ZLV1"/>
<evidence type="ECO:0000313" key="1">
    <source>
        <dbReference type="EMBL" id="CAI9770181.1"/>
    </source>
</evidence>
<dbReference type="EMBL" id="OU503045">
    <property type="protein sequence ID" value="CAI9770181.1"/>
    <property type="molecule type" value="Genomic_DNA"/>
</dbReference>